<dbReference type="Proteomes" id="UP001472677">
    <property type="component" value="Unassembled WGS sequence"/>
</dbReference>
<dbReference type="EMBL" id="JBBPBM010000167">
    <property type="protein sequence ID" value="KAK8502535.1"/>
    <property type="molecule type" value="Genomic_DNA"/>
</dbReference>
<organism evidence="2 3">
    <name type="scientific">Hibiscus sabdariffa</name>
    <name type="common">roselle</name>
    <dbReference type="NCBI Taxonomy" id="183260"/>
    <lineage>
        <taxon>Eukaryota</taxon>
        <taxon>Viridiplantae</taxon>
        <taxon>Streptophyta</taxon>
        <taxon>Embryophyta</taxon>
        <taxon>Tracheophyta</taxon>
        <taxon>Spermatophyta</taxon>
        <taxon>Magnoliopsida</taxon>
        <taxon>eudicotyledons</taxon>
        <taxon>Gunneridae</taxon>
        <taxon>Pentapetalae</taxon>
        <taxon>rosids</taxon>
        <taxon>malvids</taxon>
        <taxon>Malvales</taxon>
        <taxon>Malvaceae</taxon>
        <taxon>Malvoideae</taxon>
        <taxon>Hibiscus</taxon>
    </lineage>
</organism>
<evidence type="ECO:0000256" key="1">
    <source>
        <dbReference type="SAM" id="MobiDB-lite"/>
    </source>
</evidence>
<reference evidence="2 3" key="1">
    <citation type="journal article" date="2024" name="G3 (Bethesda)">
        <title>Genome assembly of Hibiscus sabdariffa L. provides insights into metabolisms of medicinal natural products.</title>
        <authorList>
            <person name="Kim T."/>
        </authorList>
    </citation>
    <scope>NUCLEOTIDE SEQUENCE [LARGE SCALE GENOMIC DNA]</scope>
    <source>
        <strain evidence="2">TK-2024</strain>
        <tissue evidence="2">Old leaves</tissue>
    </source>
</reference>
<comment type="caution">
    <text evidence="2">The sequence shown here is derived from an EMBL/GenBank/DDBJ whole genome shotgun (WGS) entry which is preliminary data.</text>
</comment>
<evidence type="ECO:0000313" key="2">
    <source>
        <dbReference type="EMBL" id="KAK8502535.1"/>
    </source>
</evidence>
<evidence type="ECO:0008006" key="4">
    <source>
        <dbReference type="Google" id="ProtNLM"/>
    </source>
</evidence>
<gene>
    <name evidence="2" type="ORF">V6N12_005520</name>
</gene>
<protein>
    <recommendedName>
        <fullName evidence="4">Eyes absent homolog</fullName>
    </recommendedName>
</protein>
<name>A0ABR2B7B4_9ROSI</name>
<sequence>MAISEDNSVNPTASDATMSNLPTQVPNIGLQHIQFTPVQQSAQVSNTGLQSSAHSTSLQQPVHTMESSADVSSNSLAFNTIENNFQSGAVSYNRGRGFFYIPQGYTPTPMYTPASAPMYSHVSAPVYTPASAPMYTHASAPVYTSASACTPSAQFTPATSGFAPLCSGLSAQAHLATPEIL</sequence>
<proteinExistence type="predicted"/>
<feature type="region of interest" description="Disordered" evidence="1">
    <location>
        <begin position="1"/>
        <end position="23"/>
    </location>
</feature>
<keyword evidence="3" id="KW-1185">Reference proteome</keyword>
<evidence type="ECO:0000313" key="3">
    <source>
        <dbReference type="Proteomes" id="UP001472677"/>
    </source>
</evidence>
<accession>A0ABR2B7B4</accession>